<dbReference type="EMBL" id="BGPR01019450">
    <property type="protein sequence ID" value="GBN81970.1"/>
    <property type="molecule type" value="Genomic_DNA"/>
</dbReference>
<accession>A0A4Y2S424</accession>
<dbReference type="AlphaFoldDB" id="A0A4Y2S424"/>
<gene>
    <name evidence="1" type="ORF">AVEN_176741_1</name>
</gene>
<proteinExistence type="predicted"/>
<keyword evidence="2" id="KW-1185">Reference proteome</keyword>
<evidence type="ECO:0000313" key="2">
    <source>
        <dbReference type="Proteomes" id="UP000499080"/>
    </source>
</evidence>
<comment type="caution">
    <text evidence="1">The sequence shown here is derived from an EMBL/GenBank/DDBJ whole genome shotgun (WGS) entry which is preliminary data.</text>
</comment>
<reference evidence="1 2" key="1">
    <citation type="journal article" date="2019" name="Sci. Rep.">
        <title>Orb-weaving spider Araneus ventricosus genome elucidates the spidroin gene catalogue.</title>
        <authorList>
            <person name="Kono N."/>
            <person name="Nakamura H."/>
            <person name="Ohtoshi R."/>
            <person name="Moran D.A.P."/>
            <person name="Shinohara A."/>
            <person name="Yoshida Y."/>
            <person name="Fujiwara M."/>
            <person name="Mori M."/>
            <person name="Tomita M."/>
            <person name="Arakawa K."/>
        </authorList>
    </citation>
    <scope>NUCLEOTIDE SEQUENCE [LARGE SCALE GENOMIC DNA]</scope>
</reference>
<sequence length="89" mass="10451">MRPGFLRRTAEKEMIVRVYEKDEGRNFLLFSQGICRKQSRILKAINCFVRAFGFERGFMRGEPEECISHTCDALRVVFRSERTRVSLCA</sequence>
<evidence type="ECO:0000313" key="1">
    <source>
        <dbReference type="EMBL" id="GBN81970.1"/>
    </source>
</evidence>
<organism evidence="1 2">
    <name type="scientific">Araneus ventricosus</name>
    <name type="common">Orbweaver spider</name>
    <name type="synonym">Epeira ventricosa</name>
    <dbReference type="NCBI Taxonomy" id="182803"/>
    <lineage>
        <taxon>Eukaryota</taxon>
        <taxon>Metazoa</taxon>
        <taxon>Ecdysozoa</taxon>
        <taxon>Arthropoda</taxon>
        <taxon>Chelicerata</taxon>
        <taxon>Arachnida</taxon>
        <taxon>Araneae</taxon>
        <taxon>Araneomorphae</taxon>
        <taxon>Entelegynae</taxon>
        <taxon>Araneoidea</taxon>
        <taxon>Araneidae</taxon>
        <taxon>Araneus</taxon>
    </lineage>
</organism>
<dbReference type="Proteomes" id="UP000499080">
    <property type="component" value="Unassembled WGS sequence"/>
</dbReference>
<name>A0A4Y2S424_ARAVE</name>
<protein>
    <submittedName>
        <fullName evidence="1">Uncharacterized protein</fullName>
    </submittedName>
</protein>